<reference evidence="1" key="1">
    <citation type="journal article" date="2022" name="bioRxiv">
        <title>Sequencing and chromosome-scale assembly of the giantPleurodeles waltlgenome.</title>
        <authorList>
            <person name="Brown T."/>
            <person name="Elewa A."/>
            <person name="Iarovenko S."/>
            <person name="Subramanian E."/>
            <person name="Araus A.J."/>
            <person name="Petzold A."/>
            <person name="Susuki M."/>
            <person name="Suzuki K.-i.T."/>
            <person name="Hayashi T."/>
            <person name="Toyoda A."/>
            <person name="Oliveira C."/>
            <person name="Osipova E."/>
            <person name="Leigh N.D."/>
            <person name="Simon A."/>
            <person name="Yun M.H."/>
        </authorList>
    </citation>
    <scope>NUCLEOTIDE SEQUENCE</scope>
    <source>
        <strain evidence="1">20211129_DDA</strain>
        <tissue evidence="1">Liver</tissue>
    </source>
</reference>
<dbReference type="AlphaFoldDB" id="A0AAV7N0D0"/>
<protein>
    <submittedName>
        <fullName evidence="1">Uncharacterized protein</fullName>
    </submittedName>
</protein>
<gene>
    <name evidence="1" type="ORF">NDU88_003518</name>
</gene>
<evidence type="ECO:0000313" key="2">
    <source>
        <dbReference type="Proteomes" id="UP001066276"/>
    </source>
</evidence>
<name>A0AAV7N0D0_PLEWA</name>
<organism evidence="1 2">
    <name type="scientific">Pleurodeles waltl</name>
    <name type="common">Iberian ribbed newt</name>
    <dbReference type="NCBI Taxonomy" id="8319"/>
    <lineage>
        <taxon>Eukaryota</taxon>
        <taxon>Metazoa</taxon>
        <taxon>Chordata</taxon>
        <taxon>Craniata</taxon>
        <taxon>Vertebrata</taxon>
        <taxon>Euteleostomi</taxon>
        <taxon>Amphibia</taxon>
        <taxon>Batrachia</taxon>
        <taxon>Caudata</taxon>
        <taxon>Salamandroidea</taxon>
        <taxon>Salamandridae</taxon>
        <taxon>Pleurodelinae</taxon>
        <taxon>Pleurodeles</taxon>
    </lineage>
</organism>
<dbReference type="Proteomes" id="UP001066276">
    <property type="component" value="Chromosome 9"/>
</dbReference>
<evidence type="ECO:0000313" key="1">
    <source>
        <dbReference type="EMBL" id="KAJ1106115.1"/>
    </source>
</evidence>
<keyword evidence="2" id="KW-1185">Reference proteome</keyword>
<dbReference type="EMBL" id="JANPWB010000013">
    <property type="protein sequence ID" value="KAJ1106115.1"/>
    <property type="molecule type" value="Genomic_DNA"/>
</dbReference>
<proteinExistence type="predicted"/>
<comment type="caution">
    <text evidence="1">The sequence shown here is derived from an EMBL/GenBank/DDBJ whole genome shotgun (WGS) entry which is preliminary data.</text>
</comment>
<accession>A0AAV7N0D0</accession>
<sequence length="72" mass="8140">MYAALPDVRQGRVCLRIQGECHAQGMIRTQRHDDASRGMQRVTWLPGTMGIVVPWEQCSARDESKKTRGELA</sequence>